<comment type="caution">
    <text evidence="1">The sequence shown here is derived from an EMBL/GenBank/DDBJ whole genome shotgun (WGS) entry which is preliminary data.</text>
</comment>
<dbReference type="RefSeq" id="WP_209481376.1">
    <property type="nucleotide sequence ID" value="NZ_JAGGKK010000016.1"/>
</dbReference>
<dbReference type="EMBL" id="JAGGKK010000016">
    <property type="protein sequence ID" value="MBP1949900.1"/>
    <property type="molecule type" value="Genomic_DNA"/>
</dbReference>
<evidence type="ECO:0000313" key="1">
    <source>
        <dbReference type="EMBL" id="MBP1949900.1"/>
    </source>
</evidence>
<gene>
    <name evidence="1" type="ORF">J2Z82_002856</name>
</gene>
<proteinExistence type="predicted"/>
<dbReference type="Proteomes" id="UP001519328">
    <property type="component" value="Unassembled WGS sequence"/>
</dbReference>
<keyword evidence="2" id="KW-1185">Reference proteome</keyword>
<evidence type="ECO:0000313" key="2">
    <source>
        <dbReference type="Proteomes" id="UP001519328"/>
    </source>
</evidence>
<sequence length="97" mass="10814">MKEVGKIKKISFIILLFFILYFATGCESASPKITEEEAESIAIEHHSGETGEDNIISVSHKSGEYIVKWEIDADCNFGTYYIDDQSGKIVKGEETSC</sequence>
<name>A0ABS4HG54_9BACI</name>
<accession>A0ABS4HG54</accession>
<organism evidence="1 2">
    <name type="scientific">Virgibacillus litoralis</name>
    <dbReference type="NCBI Taxonomy" id="578221"/>
    <lineage>
        <taxon>Bacteria</taxon>
        <taxon>Bacillati</taxon>
        <taxon>Bacillota</taxon>
        <taxon>Bacilli</taxon>
        <taxon>Bacillales</taxon>
        <taxon>Bacillaceae</taxon>
        <taxon>Virgibacillus</taxon>
    </lineage>
</organism>
<dbReference type="PROSITE" id="PS51257">
    <property type="entry name" value="PROKAR_LIPOPROTEIN"/>
    <property type="match status" value="1"/>
</dbReference>
<reference evidence="1 2" key="1">
    <citation type="submission" date="2021-03" db="EMBL/GenBank/DDBJ databases">
        <title>Genomic Encyclopedia of Type Strains, Phase IV (KMG-IV): sequencing the most valuable type-strain genomes for metagenomic binning, comparative biology and taxonomic classification.</title>
        <authorList>
            <person name="Goeker M."/>
        </authorList>
    </citation>
    <scope>NUCLEOTIDE SEQUENCE [LARGE SCALE GENOMIC DNA]</scope>
    <source>
        <strain evidence="1 2">DSM 21085</strain>
    </source>
</reference>
<protein>
    <submittedName>
        <fullName evidence="1">Membrane protein YkoI</fullName>
    </submittedName>
</protein>